<dbReference type="SUPFAM" id="SSF51735">
    <property type="entry name" value="NAD(P)-binding Rossmann-fold domains"/>
    <property type="match status" value="1"/>
</dbReference>
<comment type="catalytic activity">
    <reaction evidence="1">
        <text>a long-chain fatty acyl-CoA + 2 NADPH + 2 H(+) = a long-chain primary fatty alcohol + 2 NADP(+) + CoA</text>
        <dbReference type="Rhea" id="RHEA:52716"/>
        <dbReference type="ChEBI" id="CHEBI:15378"/>
        <dbReference type="ChEBI" id="CHEBI:57287"/>
        <dbReference type="ChEBI" id="CHEBI:57783"/>
        <dbReference type="ChEBI" id="CHEBI:58349"/>
        <dbReference type="ChEBI" id="CHEBI:77396"/>
        <dbReference type="ChEBI" id="CHEBI:83139"/>
        <dbReference type="EC" id="1.2.1.84"/>
    </reaction>
</comment>
<comment type="similarity">
    <text evidence="1">Belongs to the fatty acyl-CoA reductase family.</text>
</comment>
<keyword evidence="1" id="KW-0521">NADP</keyword>
<name>A0AAD4XYE4_9MAGN</name>
<evidence type="ECO:0000256" key="1">
    <source>
        <dbReference type="RuleBase" id="RU363097"/>
    </source>
</evidence>
<dbReference type="Pfam" id="PF07993">
    <property type="entry name" value="NAD_binding_4"/>
    <property type="match status" value="2"/>
</dbReference>
<dbReference type="GO" id="GO:0010345">
    <property type="term" value="P:suberin biosynthetic process"/>
    <property type="evidence" value="ECO:0007669"/>
    <property type="project" value="TreeGrafter"/>
</dbReference>
<feature type="domain" description="Thioester reductase (TE)" evidence="2">
    <location>
        <begin position="123"/>
        <end position="320"/>
    </location>
</feature>
<dbReference type="Gene3D" id="3.40.50.720">
    <property type="entry name" value="NAD(P)-binding Rossmann-like Domain"/>
    <property type="match status" value="1"/>
</dbReference>
<proteinExistence type="inferred from homology"/>
<organism evidence="3 4">
    <name type="scientific">Papaver atlanticum</name>
    <dbReference type="NCBI Taxonomy" id="357466"/>
    <lineage>
        <taxon>Eukaryota</taxon>
        <taxon>Viridiplantae</taxon>
        <taxon>Streptophyta</taxon>
        <taxon>Embryophyta</taxon>
        <taxon>Tracheophyta</taxon>
        <taxon>Spermatophyta</taxon>
        <taxon>Magnoliopsida</taxon>
        <taxon>Ranunculales</taxon>
        <taxon>Papaveraceae</taxon>
        <taxon>Papaveroideae</taxon>
        <taxon>Papaver</taxon>
    </lineage>
</organism>
<evidence type="ECO:0000313" key="4">
    <source>
        <dbReference type="Proteomes" id="UP001202328"/>
    </source>
</evidence>
<keyword evidence="1" id="KW-0444">Lipid biosynthesis</keyword>
<dbReference type="InterPro" id="IPR013120">
    <property type="entry name" value="FAR_NAD-bd"/>
</dbReference>
<reference evidence="3" key="1">
    <citation type="submission" date="2022-04" db="EMBL/GenBank/DDBJ databases">
        <title>A functionally conserved STORR gene fusion in Papaver species that diverged 16.8 million years ago.</title>
        <authorList>
            <person name="Catania T."/>
        </authorList>
    </citation>
    <scope>NUCLEOTIDE SEQUENCE</scope>
    <source>
        <strain evidence="3">S-188037</strain>
    </source>
</reference>
<feature type="domain" description="Thioester reductase (TE)" evidence="2">
    <location>
        <begin position="17"/>
        <end position="121"/>
    </location>
</feature>
<keyword evidence="1" id="KW-0443">Lipid metabolism</keyword>
<dbReference type="InterPro" id="IPR026055">
    <property type="entry name" value="FAR"/>
</dbReference>
<sequence>MELNGIVQSLDNKSILVTGSTGFLSKTTSGCVSKSVIRVQPNLKQLFLLLRPADSSSATQHLQNNVTGKEVFRVLRKKHGLGFDTFISEKVTPVFGDIGLENLGIEDSGLKKKMNKEVDIIRRGVNTMGAKHVLDFAEKCENIEMILRISTAYIYTGETPGVILEKPLDIIQTMKKTSKILYISEERKLVQDRLNELKAAQVSKKQETAAMKELGLERDRLYGWPTTYAFTKAMGEMIIGGSLKAIKRKFPVVIARPTLISSTYKEPFPGRLETDNVIVLLGDNGRSFDPFVVYCGRGKFPCFLGNHESFFDIVNMVVNAVIVAMMTHMKSNNRSFSGNDDDDQYIYHMCSSANRQQMNLIKVVKYTYDYFCKNPWMDKYGNAVEILKPVFFPSMDSFQQHVYDNYLLPKKVS</sequence>
<dbReference type="PANTHER" id="PTHR11011">
    <property type="entry name" value="MALE STERILITY PROTEIN 2-RELATED"/>
    <property type="match status" value="1"/>
</dbReference>
<gene>
    <name evidence="3" type="ORF">MKW98_005809</name>
</gene>
<keyword evidence="1" id="KW-0560">Oxidoreductase</keyword>
<dbReference type="GO" id="GO:0035336">
    <property type="term" value="P:long-chain fatty-acyl-CoA metabolic process"/>
    <property type="evidence" value="ECO:0007669"/>
    <property type="project" value="TreeGrafter"/>
</dbReference>
<accession>A0AAD4XYE4</accession>
<evidence type="ECO:0000259" key="2">
    <source>
        <dbReference type="Pfam" id="PF07993"/>
    </source>
</evidence>
<comment type="function">
    <text evidence="1">Catalyzes the reduction of fatty acyl-CoA to fatty alcohols.</text>
</comment>
<dbReference type="EMBL" id="JAJJMB010000440">
    <property type="protein sequence ID" value="KAI3962178.1"/>
    <property type="molecule type" value="Genomic_DNA"/>
</dbReference>
<protein>
    <recommendedName>
        <fullName evidence="1">Fatty acyl-CoA reductase</fullName>
        <ecNumber evidence="1">1.2.1.84</ecNumber>
    </recommendedName>
</protein>
<evidence type="ECO:0000313" key="3">
    <source>
        <dbReference type="EMBL" id="KAI3962178.1"/>
    </source>
</evidence>
<comment type="caution">
    <text evidence="3">The sequence shown here is derived from an EMBL/GenBank/DDBJ whole genome shotgun (WGS) entry which is preliminary data.</text>
</comment>
<dbReference type="GO" id="GO:0102965">
    <property type="term" value="F:alcohol-forming long-chain fatty acyl-CoA reductase activity"/>
    <property type="evidence" value="ECO:0007669"/>
    <property type="project" value="UniProtKB-EC"/>
</dbReference>
<dbReference type="InterPro" id="IPR036291">
    <property type="entry name" value="NAD(P)-bd_dom_sf"/>
</dbReference>
<dbReference type="Proteomes" id="UP001202328">
    <property type="component" value="Unassembled WGS sequence"/>
</dbReference>
<dbReference type="AlphaFoldDB" id="A0AAD4XYE4"/>
<dbReference type="PANTHER" id="PTHR11011:SF99">
    <property type="entry name" value="FATTY ACYL-COA REDUCTASE 3"/>
    <property type="match status" value="1"/>
</dbReference>
<keyword evidence="4" id="KW-1185">Reference proteome</keyword>
<dbReference type="EC" id="1.2.1.84" evidence="1"/>
<dbReference type="GO" id="GO:0080019">
    <property type="term" value="F:alcohol-forming very long-chain fatty acyl-CoA reductase activity"/>
    <property type="evidence" value="ECO:0007669"/>
    <property type="project" value="InterPro"/>
</dbReference>